<feature type="transmembrane region" description="Helical" evidence="1">
    <location>
        <begin position="94"/>
        <end position="113"/>
    </location>
</feature>
<proteinExistence type="predicted"/>
<dbReference type="EMBL" id="JANUHC010000005">
    <property type="protein sequence ID" value="MCS0630662.1"/>
    <property type="molecule type" value="Genomic_DNA"/>
</dbReference>
<accession>A0ABT2C0D0</accession>
<feature type="transmembrane region" description="Helical" evidence="1">
    <location>
        <begin position="342"/>
        <end position="362"/>
    </location>
</feature>
<dbReference type="Proteomes" id="UP001165263">
    <property type="component" value="Unassembled WGS sequence"/>
</dbReference>
<comment type="caution">
    <text evidence="2">The sequence shown here is derived from an EMBL/GenBank/DDBJ whole genome shotgun (WGS) entry which is preliminary data.</text>
</comment>
<name>A0ABT2C0D0_9BURK</name>
<feature type="transmembrane region" description="Helical" evidence="1">
    <location>
        <begin position="284"/>
        <end position="308"/>
    </location>
</feature>
<evidence type="ECO:0000256" key="1">
    <source>
        <dbReference type="SAM" id="Phobius"/>
    </source>
</evidence>
<feature type="transmembrane region" description="Helical" evidence="1">
    <location>
        <begin position="125"/>
        <end position="142"/>
    </location>
</feature>
<sequence length="493" mass="53145">MRPAWRFPLALLAALTVLFCLNQPILGGDMLEYTLDTVAIAHHGTPDIRLDDIAAVRKLVPQLGWAFDPLEQDMRNGVQNVYPAFARGRSGDVFPIHFFGYPALAALPLRVFEATGIPPLKAFQAANYAAIFVLGLALLRFFRSAPGASLGVLLFLGCGGVLYMNQTSPECVGAASLLAGLLFWLGGAPLAGGVMAGLAAQQNPTIVMFFVFAPLLKLCADWRRDADVRTNVTTQLTRANIAGLAAGLSLFALPPLFNLVQFGVPNIIANKFSNPGLVSGTRLVSFFFDLNQGAIVALPGVAAALLAWGWRRRSAATAAVCLALVLALIGPALAVLNWNSGAAGVMRYAFWAGMPLVLALLLRVRTHGRWPPLLALWLVLAQGAAMVNASRYSYVEFSPAARFVLAHIPEHYHPEPEIFAERMAGNDDYIHPDKVYVYRPAGLPPKALFNATNPRAGEQLCGPGRTLAPGNRIVKSAQTWRYLDGEPRCMPAR</sequence>
<evidence type="ECO:0008006" key="4">
    <source>
        <dbReference type="Google" id="ProtNLM"/>
    </source>
</evidence>
<feature type="transmembrane region" description="Helical" evidence="1">
    <location>
        <begin position="177"/>
        <end position="198"/>
    </location>
</feature>
<keyword evidence="3" id="KW-1185">Reference proteome</keyword>
<keyword evidence="1" id="KW-0472">Membrane</keyword>
<feature type="transmembrane region" description="Helical" evidence="1">
    <location>
        <begin position="241"/>
        <end position="264"/>
    </location>
</feature>
<reference evidence="2" key="1">
    <citation type="submission" date="2022-08" db="EMBL/GenBank/DDBJ databases">
        <title>Reclassification of Massilia species as members of the genera Telluria, Duganella, Pseudoduganella, Mokoshia gen. nov. and Zemynaea gen. nov. using orthogonal and non-orthogonal genome-based approaches.</title>
        <authorList>
            <person name="Bowman J.P."/>
        </authorList>
    </citation>
    <scope>NUCLEOTIDE SEQUENCE</scope>
    <source>
        <strain evidence="2">LMG 11547</strain>
    </source>
</reference>
<feature type="transmembrane region" description="Helical" evidence="1">
    <location>
        <begin position="148"/>
        <end position="165"/>
    </location>
</feature>
<protein>
    <recommendedName>
        <fullName evidence="4">Glycosyltransferase RgtA/B/C/D-like domain-containing protein</fullName>
    </recommendedName>
</protein>
<gene>
    <name evidence="2" type="ORF">NX786_15095</name>
</gene>
<evidence type="ECO:0000313" key="3">
    <source>
        <dbReference type="Proteomes" id="UP001165263"/>
    </source>
</evidence>
<evidence type="ECO:0000313" key="2">
    <source>
        <dbReference type="EMBL" id="MCS0630662.1"/>
    </source>
</evidence>
<keyword evidence="1" id="KW-0812">Transmembrane</keyword>
<organism evidence="2 3">
    <name type="scientific">Telluria mixta</name>
    <dbReference type="NCBI Taxonomy" id="34071"/>
    <lineage>
        <taxon>Bacteria</taxon>
        <taxon>Pseudomonadati</taxon>
        <taxon>Pseudomonadota</taxon>
        <taxon>Betaproteobacteria</taxon>
        <taxon>Burkholderiales</taxon>
        <taxon>Oxalobacteraceae</taxon>
        <taxon>Telluria group</taxon>
        <taxon>Telluria</taxon>
    </lineage>
</organism>
<feature type="transmembrane region" description="Helical" evidence="1">
    <location>
        <begin position="374"/>
        <end position="394"/>
    </location>
</feature>
<dbReference type="RefSeq" id="WP_259449765.1">
    <property type="nucleotide sequence ID" value="NZ_CP119520.1"/>
</dbReference>
<feature type="transmembrane region" description="Helical" evidence="1">
    <location>
        <begin position="315"/>
        <end position="336"/>
    </location>
</feature>
<feature type="transmembrane region" description="Helical" evidence="1">
    <location>
        <begin position="204"/>
        <end position="220"/>
    </location>
</feature>
<keyword evidence="1" id="KW-1133">Transmembrane helix</keyword>